<dbReference type="EMBL" id="VNHW01000029">
    <property type="protein sequence ID" value="TYP80644.1"/>
    <property type="molecule type" value="Genomic_DNA"/>
</dbReference>
<dbReference type="PANTHER" id="PTHR33802:SF1">
    <property type="entry name" value="XK-RELATED PROTEIN"/>
    <property type="match status" value="1"/>
</dbReference>
<dbReference type="InterPro" id="IPR038330">
    <property type="entry name" value="TspO/MBR-related_sf"/>
</dbReference>
<dbReference type="AlphaFoldDB" id="A0A5S5CNA6"/>
<feature type="transmembrane region" description="Helical" evidence="1">
    <location>
        <begin position="210"/>
        <end position="226"/>
    </location>
</feature>
<gene>
    <name evidence="2" type="ORF">BD833_12911</name>
</gene>
<dbReference type="PANTHER" id="PTHR33802">
    <property type="entry name" value="SI:CH211-161H7.5-RELATED"/>
    <property type="match status" value="1"/>
</dbReference>
<protein>
    <submittedName>
        <fullName evidence="2">TspO/MBR related protein</fullName>
    </submittedName>
</protein>
<name>A0A5S5CNA6_9ACTN</name>
<evidence type="ECO:0000256" key="1">
    <source>
        <dbReference type="SAM" id="Phobius"/>
    </source>
</evidence>
<reference evidence="2 3" key="1">
    <citation type="submission" date="2019-07" db="EMBL/GenBank/DDBJ databases">
        <title>Genomic Encyclopedia of Archaeal and Bacterial Type Strains, Phase II (KMG-II): from individual species to whole genera.</title>
        <authorList>
            <person name="Goeker M."/>
        </authorList>
    </citation>
    <scope>NUCLEOTIDE SEQUENCE [LARGE SCALE GENOMIC DNA]</scope>
    <source>
        <strain evidence="2 3">DSM 46842</strain>
    </source>
</reference>
<sequence length="262" mass="26151">MTTNATRGDGFRIAAVLTAAVAQIAGSPLGTAIADRSVGAVSDETGSLITPAGYAFAIWGVIFAGSLAWAAYQALPAQRGRELHRRTGWPLAAAFAGNTAWEIAFPLIGISVPLVPLVLLFCIVAATAVAWARLQDLRIEGLGRLLPAAVTGLLLGWVTVAAAVNAGQAGVALGAPASGTTAQVWAVVVLAVVSLIASALVLAARHAAGPFALAVVWGLVAVAVAGPPTPVVIAAFAAASAVAVALVVRTAVHRDPATLLVG</sequence>
<accession>A0A5S5CNA6</accession>
<feature type="transmembrane region" description="Helical" evidence="1">
    <location>
        <begin position="145"/>
        <end position="164"/>
    </location>
</feature>
<comment type="caution">
    <text evidence="2">The sequence shown here is derived from an EMBL/GenBank/DDBJ whole genome shotgun (WGS) entry which is preliminary data.</text>
</comment>
<proteinExistence type="predicted"/>
<keyword evidence="1" id="KW-1133">Transmembrane helix</keyword>
<feature type="transmembrane region" description="Helical" evidence="1">
    <location>
        <begin position="56"/>
        <end position="75"/>
    </location>
</feature>
<evidence type="ECO:0000313" key="2">
    <source>
        <dbReference type="EMBL" id="TYP80644.1"/>
    </source>
</evidence>
<dbReference type="Gene3D" id="1.20.1260.100">
    <property type="entry name" value="TspO/MBR protein"/>
    <property type="match status" value="1"/>
</dbReference>
<dbReference type="Proteomes" id="UP000322499">
    <property type="component" value="Unassembled WGS sequence"/>
</dbReference>
<keyword evidence="3" id="KW-1185">Reference proteome</keyword>
<dbReference type="RefSeq" id="WP_166535375.1">
    <property type="nucleotide sequence ID" value="NZ_VNHW01000029.1"/>
</dbReference>
<feature type="transmembrane region" description="Helical" evidence="1">
    <location>
        <begin position="232"/>
        <end position="252"/>
    </location>
</feature>
<feature type="transmembrane region" description="Helical" evidence="1">
    <location>
        <begin position="87"/>
        <end position="108"/>
    </location>
</feature>
<evidence type="ECO:0000313" key="3">
    <source>
        <dbReference type="Proteomes" id="UP000322499"/>
    </source>
</evidence>
<feature type="transmembrane region" description="Helical" evidence="1">
    <location>
        <begin position="114"/>
        <end position="133"/>
    </location>
</feature>
<keyword evidence="1" id="KW-0472">Membrane</keyword>
<organism evidence="2 3">
    <name type="scientific">Blastococcus xanthinilyticus</name>
    <dbReference type="NCBI Taxonomy" id="1564164"/>
    <lineage>
        <taxon>Bacteria</taxon>
        <taxon>Bacillati</taxon>
        <taxon>Actinomycetota</taxon>
        <taxon>Actinomycetes</taxon>
        <taxon>Geodermatophilales</taxon>
        <taxon>Geodermatophilaceae</taxon>
        <taxon>Blastococcus</taxon>
    </lineage>
</organism>
<keyword evidence="1" id="KW-0812">Transmembrane</keyword>
<feature type="transmembrane region" description="Helical" evidence="1">
    <location>
        <begin position="184"/>
        <end position="203"/>
    </location>
</feature>